<dbReference type="InterPro" id="IPR053934">
    <property type="entry name" value="HTTM_dom"/>
</dbReference>
<evidence type="ECO:0000256" key="6">
    <source>
        <dbReference type="ARBA" id="ARBA00023239"/>
    </source>
</evidence>
<gene>
    <name evidence="9" type="ORF">QNI16_24235</name>
</gene>
<evidence type="ECO:0000313" key="9">
    <source>
        <dbReference type="EMBL" id="MDJ1483630.1"/>
    </source>
</evidence>
<keyword evidence="2 7" id="KW-0812">Transmembrane</keyword>
<evidence type="ECO:0000256" key="4">
    <source>
        <dbReference type="ARBA" id="ARBA00023136"/>
    </source>
</evidence>
<keyword evidence="4 7" id="KW-0472">Membrane</keyword>
<evidence type="ECO:0000256" key="5">
    <source>
        <dbReference type="ARBA" id="ARBA00023157"/>
    </source>
</evidence>
<feature type="transmembrane region" description="Helical" evidence="7">
    <location>
        <begin position="317"/>
        <end position="338"/>
    </location>
</feature>
<feature type="transmembrane region" description="Helical" evidence="7">
    <location>
        <begin position="253"/>
        <end position="286"/>
    </location>
</feature>
<keyword evidence="6" id="KW-0456">Lyase</keyword>
<feature type="transmembrane region" description="Helical" evidence="7">
    <location>
        <begin position="225"/>
        <end position="246"/>
    </location>
</feature>
<proteinExistence type="predicted"/>
<dbReference type="Pfam" id="PF22777">
    <property type="entry name" value="VKGC_lumenal_dom"/>
    <property type="match status" value="1"/>
</dbReference>
<feature type="transmembrane region" description="Helical" evidence="7">
    <location>
        <begin position="171"/>
        <end position="188"/>
    </location>
</feature>
<name>A0AAE3QQQ6_9BACT</name>
<accession>A0AAE3QQQ6</accession>
<dbReference type="RefSeq" id="WP_313983760.1">
    <property type="nucleotide sequence ID" value="NZ_JASJOS010000011.1"/>
</dbReference>
<dbReference type="GO" id="GO:0019842">
    <property type="term" value="F:vitamin binding"/>
    <property type="evidence" value="ECO:0007669"/>
    <property type="project" value="TreeGrafter"/>
</dbReference>
<evidence type="ECO:0000256" key="1">
    <source>
        <dbReference type="ARBA" id="ARBA00004127"/>
    </source>
</evidence>
<dbReference type="GO" id="GO:0008488">
    <property type="term" value="F:gamma-glutamyl carboxylase activity"/>
    <property type="evidence" value="ECO:0007669"/>
    <property type="project" value="InterPro"/>
</dbReference>
<evidence type="ECO:0000256" key="3">
    <source>
        <dbReference type="ARBA" id="ARBA00022989"/>
    </source>
</evidence>
<dbReference type="Pfam" id="PF05090">
    <property type="entry name" value="HTTM"/>
    <property type="match status" value="1"/>
</dbReference>
<organism evidence="9 10">
    <name type="scientific">Xanthocytophaga flava</name>
    <dbReference type="NCBI Taxonomy" id="3048013"/>
    <lineage>
        <taxon>Bacteria</taxon>
        <taxon>Pseudomonadati</taxon>
        <taxon>Bacteroidota</taxon>
        <taxon>Cytophagia</taxon>
        <taxon>Cytophagales</taxon>
        <taxon>Rhodocytophagaceae</taxon>
        <taxon>Xanthocytophaga</taxon>
    </lineage>
</organism>
<feature type="transmembrane region" description="Helical" evidence="7">
    <location>
        <begin position="130"/>
        <end position="150"/>
    </location>
</feature>
<evidence type="ECO:0000256" key="2">
    <source>
        <dbReference type="ARBA" id="ARBA00022692"/>
    </source>
</evidence>
<dbReference type="AlphaFoldDB" id="A0AAE3QQQ6"/>
<sequence>MELLEDRTNQITLRKTWIGALTEACFKPVSPAPLITFRIVFGALLAFSTIRFIWMGWIDTHYSQPVFHFTYYGFGWIPVFSASVLYVVHVLMVISAIGVMLGFCYRLSAVMLFLTFVYTELIDLTYYLNHYYFVSLVCFLLIWLPVNHYFSLDHWLSKRKAKLSGMPLVPVWTVGILRFQLVIVYLYAGLAKINYDWLIDAMPLKLWLPVNDTLPLIGPVFTWKITAYAFSWIGMLYDCAIPFLLLNKRTRVVGYGLVIVFHIFTRILFPIGVFPWVMIGATLIFFSANWHQKFLSIASTVTPPTYTLKSVTDRKRYVTLVSVVLFCLFQIVFPWRYLLYPGNLFWTEEGFRFSWRVMLMEKSGVATFYVKDIQTGREIEVQNRNYLNEFQERQMSTQPDFILQFAHFLAKQYKKKGIIQPQVRAEVYVTLNGKPSRLLIDPHTDLTKIQDGWEAKSWILPDQ</sequence>
<evidence type="ECO:0000259" key="8">
    <source>
        <dbReference type="SMART" id="SM00752"/>
    </source>
</evidence>
<evidence type="ECO:0000256" key="7">
    <source>
        <dbReference type="SAM" id="Phobius"/>
    </source>
</evidence>
<comment type="caution">
    <text evidence="9">The sequence shown here is derived from an EMBL/GenBank/DDBJ whole genome shotgun (WGS) entry which is preliminary data.</text>
</comment>
<comment type="subcellular location">
    <subcellularLocation>
        <location evidence="1">Endomembrane system</location>
        <topology evidence="1">Multi-pass membrane protein</topology>
    </subcellularLocation>
</comment>
<feature type="transmembrane region" description="Helical" evidence="7">
    <location>
        <begin position="69"/>
        <end position="88"/>
    </location>
</feature>
<evidence type="ECO:0000313" key="10">
    <source>
        <dbReference type="Proteomes" id="UP001241110"/>
    </source>
</evidence>
<dbReference type="GO" id="GO:0012505">
    <property type="term" value="C:endomembrane system"/>
    <property type="evidence" value="ECO:0007669"/>
    <property type="project" value="UniProtKB-SubCell"/>
</dbReference>
<dbReference type="PANTHER" id="PTHR12639:SF7">
    <property type="entry name" value="HTTM DOMAIN-CONTAINING PROTEIN"/>
    <property type="match status" value="1"/>
</dbReference>
<dbReference type="InterPro" id="IPR007782">
    <property type="entry name" value="VKG_COase"/>
</dbReference>
<keyword evidence="5" id="KW-1015">Disulfide bond</keyword>
<dbReference type="InterPro" id="IPR053935">
    <property type="entry name" value="VKGC_lumenal_dom"/>
</dbReference>
<reference evidence="9" key="1">
    <citation type="submission" date="2023-05" db="EMBL/GenBank/DDBJ databases">
        <authorList>
            <person name="Zhang X."/>
        </authorList>
    </citation>
    <scope>NUCLEOTIDE SEQUENCE</scope>
    <source>
        <strain evidence="9">YF14B1</strain>
    </source>
</reference>
<protein>
    <submittedName>
        <fullName evidence="9">HTTM domain-containing protein</fullName>
    </submittedName>
</protein>
<feature type="domain" description="HTTM-like" evidence="8">
    <location>
        <begin position="26"/>
        <end position="290"/>
    </location>
</feature>
<feature type="transmembrane region" description="Helical" evidence="7">
    <location>
        <begin position="95"/>
        <end position="118"/>
    </location>
</feature>
<dbReference type="EMBL" id="JASJOS010000011">
    <property type="protein sequence ID" value="MDJ1483630.1"/>
    <property type="molecule type" value="Genomic_DNA"/>
</dbReference>
<dbReference type="PANTHER" id="PTHR12639">
    <property type="entry name" value="VITAMIN K-DEPENDENT GAMMA-CARBOXYLASE"/>
    <property type="match status" value="1"/>
</dbReference>
<dbReference type="SMART" id="SM00752">
    <property type="entry name" value="HTTM"/>
    <property type="match status" value="1"/>
</dbReference>
<dbReference type="InterPro" id="IPR011020">
    <property type="entry name" value="HTTM-like"/>
</dbReference>
<feature type="transmembrane region" description="Helical" evidence="7">
    <location>
        <begin position="35"/>
        <end position="57"/>
    </location>
</feature>
<keyword evidence="3 7" id="KW-1133">Transmembrane helix</keyword>
<dbReference type="Proteomes" id="UP001241110">
    <property type="component" value="Unassembled WGS sequence"/>
</dbReference>